<dbReference type="Gene3D" id="3.40.630.30">
    <property type="match status" value="1"/>
</dbReference>
<protein>
    <recommendedName>
        <fullName evidence="3">N-acetyltransferase</fullName>
    </recommendedName>
</protein>
<dbReference type="Proteomes" id="UP001239462">
    <property type="component" value="Unassembled WGS sequence"/>
</dbReference>
<sequence>MNTDSIQFRPARSDDRDRILAVHLDAFGNDEGPVIASLLEEMLDDPTAEPMHSIVAESNDMIGVRSLWRNIDGRRPSGTGGTTGYGGMPG</sequence>
<keyword evidence="2" id="KW-1185">Reference proteome</keyword>
<dbReference type="InterPro" id="IPR016181">
    <property type="entry name" value="Acyl_CoA_acyltransferase"/>
</dbReference>
<comment type="caution">
    <text evidence="1">The sequence shown here is derived from an EMBL/GenBank/DDBJ whole genome shotgun (WGS) entry which is preliminary data.</text>
</comment>
<dbReference type="EMBL" id="JASZZN010000001">
    <property type="protein sequence ID" value="MDM4013793.1"/>
    <property type="molecule type" value="Genomic_DNA"/>
</dbReference>
<dbReference type="RefSeq" id="WP_289161484.1">
    <property type="nucleotide sequence ID" value="NZ_JASZZN010000001.1"/>
</dbReference>
<organism evidence="1 2">
    <name type="scientific">Roseiconus lacunae</name>
    <dbReference type="NCBI Taxonomy" id="2605694"/>
    <lineage>
        <taxon>Bacteria</taxon>
        <taxon>Pseudomonadati</taxon>
        <taxon>Planctomycetota</taxon>
        <taxon>Planctomycetia</taxon>
        <taxon>Pirellulales</taxon>
        <taxon>Pirellulaceae</taxon>
        <taxon>Roseiconus</taxon>
    </lineage>
</organism>
<evidence type="ECO:0008006" key="3">
    <source>
        <dbReference type="Google" id="ProtNLM"/>
    </source>
</evidence>
<accession>A0ABT7PBR2</accession>
<evidence type="ECO:0000313" key="1">
    <source>
        <dbReference type="EMBL" id="MDM4013793.1"/>
    </source>
</evidence>
<evidence type="ECO:0000313" key="2">
    <source>
        <dbReference type="Proteomes" id="UP001239462"/>
    </source>
</evidence>
<reference evidence="1 2" key="1">
    <citation type="submission" date="2023-06" db="EMBL/GenBank/DDBJ databases">
        <title>Roseiconus lacunae JC819 isolated from Gulf of Mannar region, Tamil Nadu.</title>
        <authorList>
            <person name="Pk S."/>
            <person name="Ch S."/>
            <person name="Ch V.R."/>
        </authorList>
    </citation>
    <scope>NUCLEOTIDE SEQUENCE [LARGE SCALE GENOMIC DNA]</scope>
    <source>
        <strain evidence="1 2">JC819</strain>
    </source>
</reference>
<proteinExistence type="predicted"/>
<dbReference type="SUPFAM" id="SSF55729">
    <property type="entry name" value="Acyl-CoA N-acyltransferases (Nat)"/>
    <property type="match status" value="1"/>
</dbReference>
<gene>
    <name evidence="1" type="ORF">QTN89_00010</name>
</gene>
<name>A0ABT7PBR2_9BACT</name>